<accession>A0AAJ4XAI0</accession>
<dbReference type="AlphaFoldDB" id="A0AAJ4XAI0"/>
<name>A0AAJ4XAI0_9SPHI</name>
<evidence type="ECO:0008006" key="3">
    <source>
        <dbReference type="Google" id="ProtNLM"/>
    </source>
</evidence>
<protein>
    <recommendedName>
        <fullName evidence="3">Lipoprotein</fullName>
    </recommendedName>
</protein>
<evidence type="ECO:0000313" key="1">
    <source>
        <dbReference type="EMBL" id="SNV46660.1"/>
    </source>
</evidence>
<dbReference type="KEGG" id="smiz:4412673_01260"/>
<gene>
    <name evidence="1" type="ORF">SAMEA4412673_01260</name>
</gene>
<dbReference type="Proteomes" id="UP000215355">
    <property type="component" value="Chromosome 1"/>
</dbReference>
<proteinExistence type="predicted"/>
<sequence length="149" mass="16552">MRKLIVFCGLCALVFSSCGLKGSGEVVKGPQLLTVEFVGQQDSVIQNTKGKVKLFAVPANVADVSATMIDEVEFEAAQVPFTVDFEIPMDHQTMIKPEVQEGDSIKYYVSMEWDSNADGQLDSLDMAIDFDKQFPDIDINQLHQQVFLK</sequence>
<dbReference type="RefSeq" id="WP_093095054.1">
    <property type="nucleotide sequence ID" value="NZ_CP158798.1"/>
</dbReference>
<dbReference type="PROSITE" id="PS51257">
    <property type="entry name" value="PROKAR_LIPOPROTEIN"/>
    <property type="match status" value="1"/>
</dbReference>
<evidence type="ECO:0000313" key="2">
    <source>
        <dbReference type="Proteomes" id="UP000215355"/>
    </source>
</evidence>
<organism evidence="1 2">
    <name type="scientific">Sphingobacterium mizutaii</name>
    <dbReference type="NCBI Taxonomy" id="1010"/>
    <lineage>
        <taxon>Bacteria</taxon>
        <taxon>Pseudomonadati</taxon>
        <taxon>Bacteroidota</taxon>
        <taxon>Sphingobacteriia</taxon>
        <taxon>Sphingobacteriales</taxon>
        <taxon>Sphingobacteriaceae</taxon>
        <taxon>Sphingobacterium</taxon>
    </lineage>
</organism>
<reference evidence="1 2" key="1">
    <citation type="submission" date="2017-06" db="EMBL/GenBank/DDBJ databases">
        <authorList>
            <consortium name="Pathogen Informatics"/>
        </authorList>
    </citation>
    <scope>NUCLEOTIDE SEQUENCE [LARGE SCALE GENOMIC DNA]</scope>
    <source>
        <strain evidence="1 2">NCTC12149</strain>
    </source>
</reference>
<dbReference type="EMBL" id="LT906468">
    <property type="protein sequence ID" value="SNV46660.1"/>
    <property type="molecule type" value="Genomic_DNA"/>
</dbReference>